<keyword evidence="8" id="KW-1185">Reference proteome</keyword>
<dbReference type="PANTHER" id="PTHR46111:SF2">
    <property type="entry name" value="SAM-DEPENDENT METHYLTRANSFERASE"/>
    <property type="match status" value="1"/>
</dbReference>
<dbReference type="Gene3D" id="3.30.950.10">
    <property type="entry name" value="Methyltransferase, Cobalt-precorrin-4 Transmethylase, Domain 2"/>
    <property type="match status" value="1"/>
</dbReference>
<keyword evidence="1" id="KW-0963">Cytoplasm</keyword>
<dbReference type="Gene3D" id="3.40.1010.10">
    <property type="entry name" value="Cobalt-precorrin-4 Transmethylase, Domain 1"/>
    <property type="match status" value="1"/>
</dbReference>
<evidence type="ECO:0000256" key="2">
    <source>
        <dbReference type="ARBA" id="ARBA00022552"/>
    </source>
</evidence>
<dbReference type="RefSeq" id="WP_044216021.1">
    <property type="nucleotide sequence ID" value="NZ_JBKAGJ010000005.1"/>
</dbReference>
<dbReference type="InterPro" id="IPR000878">
    <property type="entry name" value="4pyrrol_Mease"/>
</dbReference>
<evidence type="ECO:0000256" key="5">
    <source>
        <dbReference type="ARBA" id="ARBA00022691"/>
    </source>
</evidence>
<keyword evidence="2" id="KW-0698">rRNA processing</keyword>
<evidence type="ECO:0000259" key="6">
    <source>
        <dbReference type="Pfam" id="PF00590"/>
    </source>
</evidence>
<comment type="caution">
    <text evidence="7">The sequence shown here is derived from an EMBL/GenBank/DDBJ whole genome shotgun (WGS) entry which is preliminary data.</text>
</comment>
<organism evidence="7 8">
    <name type="scientific">Phaeodactylibacter xiamenensis</name>
    <dbReference type="NCBI Taxonomy" id="1524460"/>
    <lineage>
        <taxon>Bacteria</taxon>
        <taxon>Pseudomonadati</taxon>
        <taxon>Bacteroidota</taxon>
        <taxon>Saprospiria</taxon>
        <taxon>Saprospirales</taxon>
        <taxon>Haliscomenobacteraceae</taxon>
        <taxon>Phaeodactylibacter</taxon>
    </lineage>
</organism>
<dbReference type="GO" id="GO:0008168">
    <property type="term" value="F:methyltransferase activity"/>
    <property type="evidence" value="ECO:0007669"/>
    <property type="project" value="UniProtKB-KW"/>
</dbReference>
<gene>
    <name evidence="7" type="ORF">IX84_01750</name>
</gene>
<dbReference type="STRING" id="1524460.IX84_01750"/>
<dbReference type="CDD" id="cd11649">
    <property type="entry name" value="RsmI_like"/>
    <property type="match status" value="1"/>
</dbReference>
<dbReference type="Proteomes" id="UP000029736">
    <property type="component" value="Unassembled WGS sequence"/>
</dbReference>
<proteinExistence type="predicted"/>
<dbReference type="Pfam" id="PF00590">
    <property type="entry name" value="TP_methylase"/>
    <property type="match status" value="1"/>
</dbReference>
<dbReference type="OrthoDB" id="7061662at2"/>
<reference evidence="7 8" key="1">
    <citation type="journal article" date="2014" name="Int. J. Syst. Evol. Microbiol.">
        <title>Phaeodactylibacter xiamenensis gen. nov., sp. nov., a member of the family Saprospiraceae isolated from the marine alga Phaeodactylum tricornutum.</title>
        <authorList>
            <person name="Chen Z.Jr."/>
            <person name="Lei X."/>
            <person name="Lai Q."/>
            <person name="Li Y."/>
            <person name="Zhang B."/>
            <person name="Zhang J."/>
            <person name="Zhang H."/>
            <person name="Yang L."/>
            <person name="Zheng W."/>
            <person name="Tian Y."/>
            <person name="Yu Z."/>
            <person name="Xu H.Jr."/>
            <person name="Zheng T."/>
        </authorList>
    </citation>
    <scope>NUCLEOTIDE SEQUENCE [LARGE SCALE GENOMIC DNA]</scope>
    <source>
        <strain evidence="7 8">KD52</strain>
    </source>
</reference>
<dbReference type="PANTHER" id="PTHR46111">
    <property type="entry name" value="RIBOSOMAL RNA SMALL SUBUNIT METHYLTRANSFERASE I"/>
    <property type="match status" value="1"/>
</dbReference>
<protein>
    <submittedName>
        <fullName evidence="7">SAM-dependent methyltransferase</fullName>
    </submittedName>
</protein>
<dbReference type="InterPro" id="IPR014777">
    <property type="entry name" value="4pyrrole_Mease_sub1"/>
</dbReference>
<dbReference type="PIRSF" id="PIRSF005917">
    <property type="entry name" value="MTase_YraL"/>
    <property type="match status" value="1"/>
</dbReference>
<dbReference type="InterPro" id="IPR014776">
    <property type="entry name" value="4pyrrole_Mease_sub2"/>
</dbReference>
<dbReference type="InterPro" id="IPR035996">
    <property type="entry name" value="4pyrrol_Methylase_sf"/>
</dbReference>
<dbReference type="EMBL" id="JPOS01000004">
    <property type="protein sequence ID" value="KGE89526.1"/>
    <property type="molecule type" value="Genomic_DNA"/>
</dbReference>
<dbReference type="GO" id="GO:0032259">
    <property type="term" value="P:methylation"/>
    <property type="evidence" value="ECO:0007669"/>
    <property type="project" value="UniProtKB-KW"/>
</dbReference>
<evidence type="ECO:0000256" key="1">
    <source>
        <dbReference type="ARBA" id="ARBA00022490"/>
    </source>
</evidence>
<feature type="domain" description="Tetrapyrrole methylase" evidence="6">
    <location>
        <begin position="6"/>
        <end position="215"/>
    </location>
</feature>
<dbReference type="AlphaFoldDB" id="A0A098SBH5"/>
<dbReference type="InterPro" id="IPR008189">
    <property type="entry name" value="rRNA_ssu_MeTfrase_I"/>
</dbReference>
<dbReference type="GO" id="GO:0006364">
    <property type="term" value="P:rRNA processing"/>
    <property type="evidence" value="ECO:0007669"/>
    <property type="project" value="UniProtKB-KW"/>
</dbReference>
<accession>A0A098SBH5</accession>
<keyword evidence="3 7" id="KW-0489">Methyltransferase</keyword>
<evidence type="ECO:0000313" key="8">
    <source>
        <dbReference type="Proteomes" id="UP000029736"/>
    </source>
</evidence>
<keyword evidence="5" id="KW-0949">S-adenosyl-L-methionine</keyword>
<keyword evidence="4 7" id="KW-0808">Transferase</keyword>
<evidence type="ECO:0000256" key="3">
    <source>
        <dbReference type="ARBA" id="ARBA00022603"/>
    </source>
</evidence>
<sequence>MPNKGKLYLIPAPLGEGAVHTLPQHVIDILHRLDIFIAERAKTARRFIKETNPVKPFSELTFYEITKHTPPEDRQRFLADAEQGRDIGLLSEAGCPGVADPGAIVVQTAHHRGIEVVPLVGPSSILLGLMASGMNGQNFCFHGYLPPKKPELQKELKFLEQRVFKHTQTQIFIETPYRNMSLIEMAINTLSPDMLFCIAADLTLPTEYVRTLTIAQWRKTKVPDLHKRPAIFLVGK</sequence>
<evidence type="ECO:0000256" key="4">
    <source>
        <dbReference type="ARBA" id="ARBA00022679"/>
    </source>
</evidence>
<name>A0A098SBH5_9BACT</name>
<dbReference type="SUPFAM" id="SSF53790">
    <property type="entry name" value="Tetrapyrrole methylase"/>
    <property type="match status" value="1"/>
</dbReference>
<evidence type="ECO:0000313" key="7">
    <source>
        <dbReference type="EMBL" id="KGE89526.1"/>
    </source>
</evidence>